<evidence type="ECO:0000256" key="5">
    <source>
        <dbReference type="SAM" id="MobiDB-lite"/>
    </source>
</evidence>
<comment type="caution">
    <text evidence="7">The sequence shown here is derived from an EMBL/GenBank/DDBJ whole genome shotgun (WGS) entry which is preliminary data.</text>
</comment>
<dbReference type="PROSITE" id="PS50977">
    <property type="entry name" value="HTH_TETR_2"/>
    <property type="match status" value="1"/>
</dbReference>
<proteinExistence type="predicted"/>
<keyword evidence="3" id="KW-0804">Transcription</keyword>
<evidence type="ECO:0000256" key="4">
    <source>
        <dbReference type="PROSITE-ProRule" id="PRU00335"/>
    </source>
</evidence>
<gene>
    <name evidence="7" type="ORF">L5G33_18635</name>
</gene>
<organism evidence="7 8">
    <name type="scientific">Gordonia liuliyuniae</name>
    <dbReference type="NCBI Taxonomy" id="2911517"/>
    <lineage>
        <taxon>Bacteria</taxon>
        <taxon>Bacillati</taxon>
        <taxon>Actinomycetota</taxon>
        <taxon>Actinomycetes</taxon>
        <taxon>Mycobacteriales</taxon>
        <taxon>Gordoniaceae</taxon>
        <taxon>Gordonia</taxon>
    </lineage>
</organism>
<evidence type="ECO:0000313" key="7">
    <source>
        <dbReference type="EMBL" id="MCF8590477.1"/>
    </source>
</evidence>
<dbReference type="PANTHER" id="PTHR30055">
    <property type="entry name" value="HTH-TYPE TRANSCRIPTIONAL REGULATOR RUTR"/>
    <property type="match status" value="1"/>
</dbReference>
<dbReference type="RefSeq" id="WP_236999674.1">
    <property type="nucleotide sequence ID" value="NZ_JAKKOR010000014.1"/>
</dbReference>
<dbReference type="Pfam" id="PF00440">
    <property type="entry name" value="TetR_N"/>
    <property type="match status" value="1"/>
</dbReference>
<dbReference type="InterPro" id="IPR023772">
    <property type="entry name" value="DNA-bd_HTH_TetR-type_CS"/>
</dbReference>
<dbReference type="InterPro" id="IPR001647">
    <property type="entry name" value="HTH_TetR"/>
</dbReference>
<dbReference type="PRINTS" id="PR00455">
    <property type="entry name" value="HTHTETR"/>
</dbReference>
<dbReference type="PANTHER" id="PTHR30055:SF234">
    <property type="entry name" value="HTH-TYPE TRANSCRIPTIONAL REGULATOR BETI"/>
    <property type="match status" value="1"/>
</dbReference>
<accession>A0ABS9IY21</accession>
<dbReference type="InterPro" id="IPR041347">
    <property type="entry name" value="MftR_C"/>
</dbReference>
<feature type="domain" description="HTH tetR-type" evidence="6">
    <location>
        <begin position="27"/>
        <end position="87"/>
    </location>
</feature>
<evidence type="ECO:0000256" key="2">
    <source>
        <dbReference type="ARBA" id="ARBA00023125"/>
    </source>
</evidence>
<dbReference type="EMBL" id="JAKKOR010000014">
    <property type="protein sequence ID" value="MCF8590477.1"/>
    <property type="molecule type" value="Genomic_DNA"/>
</dbReference>
<dbReference type="Gene3D" id="1.10.10.60">
    <property type="entry name" value="Homeodomain-like"/>
    <property type="match status" value="1"/>
</dbReference>
<dbReference type="InterPro" id="IPR050109">
    <property type="entry name" value="HTH-type_TetR-like_transc_reg"/>
</dbReference>
<dbReference type="Pfam" id="PF17754">
    <property type="entry name" value="TetR_C_14"/>
    <property type="match status" value="1"/>
</dbReference>
<dbReference type="Proteomes" id="UP001200110">
    <property type="component" value="Unassembled WGS sequence"/>
</dbReference>
<evidence type="ECO:0000259" key="6">
    <source>
        <dbReference type="PROSITE" id="PS50977"/>
    </source>
</evidence>
<evidence type="ECO:0000313" key="8">
    <source>
        <dbReference type="Proteomes" id="UP001200110"/>
    </source>
</evidence>
<dbReference type="InterPro" id="IPR009057">
    <property type="entry name" value="Homeodomain-like_sf"/>
</dbReference>
<dbReference type="SUPFAM" id="SSF46689">
    <property type="entry name" value="Homeodomain-like"/>
    <property type="match status" value="1"/>
</dbReference>
<feature type="DNA-binding region" description="H-T-H motif" evidence="4">
    <location>
        <begin position="50"/>
        <end position="69"/>
    </location>
</feature>
<dbReference type="PROSITE" id="PS01081">
    <property type="entry name" value="HTH_TETR_1"/>
    <property type="match status" value="1"/>
</dbReference>
<evidence type="ECO:0000256" key="1">
    <source>
        <dbReference type="ARBA" id="ARBA00023015"/>
    </source>
</evidence>
<keyword evidence="8" id="KW-1185">Reference proteome</keyword>
<sequence length="208" mass="22800">MSETPLQAAAPRDSSGPRPGLRERNKARTRHAIRSAAMSLFEKQGYAATTVAQIADAADVSHTTFFRYFQSKEQVVLSDDLDDVRDELMRSIEPGLGRFDLVRRLITELYRAGSDDEWASNPDRFRLIQTEPALVTAQQTQADQALIEMRGFIADYLGVPADGLGLRVFIAASAGVLFHVVGHTGDGEIPTLEECLEALDLLEAGLPV</sequence>
<name>A0ABS9IY21_9ACTN</name>
<dbReference type="Gene3D" id="1.10.357.10">
    <property type="entry name" value="Tetracycline Repressor, domain 2"/>
    <property type="match status" value="1"/>
</dbReference>
<evidence type="ECO:0000256" key="3">
    <source>
        <dbReference type="ARBA" id="ARBA00023163"/>
    </source>
</evidence>
<keyword evidence="2 4" id="KW-0238">DNA-binding</keyword>
<keyword evidence="1" id="KW-0805">Transcription regulation</keyword>
<protein>
    <submittedName>
        <fullName evidence="7">TetR family transcriptional regulator</fullName>
    </submittedName>
</protein>
<reference evidence="7 8" key="1">
    <citation type="submission" date="2022-01" db="EMBL/GenBank/DDBJ databases">
        <authorList>
            <person name="Huang Y."/>
        </authorList>
    </citation>
    <scope>NUCLEOTIDE SEQUENCE [LARGE SCALE GENOMIC DNA]</scope>
    <source>
        <strain evidence="7 8">HY366</strain>
    </source>
</reference>
<feature type="region of interest" description="Disordered" evidence="5">
    <location>
        <begin position="1"/>
        <end position="28"/>
    </location>
</feature>